<accession>A0A1G2HRF3</accession>
<dbReference type="Pfam" id="PF07963">
    <property type="entry name" value="N_methyl"/>
    <property type="match status" value="1"/>
</dbReference>
<dbReference type="InterPro" id="IPR012902">
    <property type="entry name" value="N_methyl_site"/>
</dbReference>
<dbReference type="Proteomes" id="UP000177190">
    <property type="component" value="Unassembled WGS sequence"/>
</dbReference>
<evidence type="ECO:0000313" key="3">
    <source>
        <dbReference type="Proteomes" id="UP000177190"/>
    </source>
</evidence>
<keyword evidence="1" id="KW-0472">Membrane</keyword>
<organism evidence="2 3">
    <name type="scientific">Candidatus Staskawiczbacteria bacterium RIFCSPHIGHO2_01_FULL_36_16</name>
    <dbReference type="NCBI Taxonomy" id="1802200"/>
    <lineage>
        <taxon>Bacteria</taxon>
        <taxon>Candidatus Staskawicziibacteriota</taxon>
    </lineage>
</organism>
<evidence type="ECO:0000313" key="2">
    <source>
        <dbReference type="EMBL" id="OGZ65047.1"/>
    </source>
</evidence>
<dbReference type="PROSITE" id="PS00409">
    <property type="entry name" value="PROKAR_NTER_METHYL"/>
    <property type="match status" value="1"/>
</dbReference>
<dbReference type="STRING" id="1802200.A2812_02410"/>
<dbReference type="EMBL" id="MHOM01000014">
    <property type="protein sequence ID" value="OGZ65047.1"/>
    <property type="molecule type" value="Genomic_DNA"/>
</dbReference>
<name>A0A1G2HRF3_9BACT</name>
<proteinExistence type="predicted"/>
<keyword evidence="1" id="KW-1133">Transmembrane helix</keyword>
<protein>
    <recommendedName>
        <fullName evidence="4">Type II secretion system protein J</fullName>
    </recommendedName>
</protein>
<dbReference type="AlphaFoldDB" id="A0A1G2HRF3"/>
<evidence type="ECO:0008006" key="4">
    <source>
        <dbReference type="Google" id="ProtNLM"/>
    </source>
</evidence>
<keyword evidence="1" id="KW-0812">Transmembrane</keyword>
<feature type="transmembrane region" description="Helical" evidence="1">
    <location>
        <begin position="12"/>
        <end position="39"/>
    </location>
</feature>
<comment type="caution">
    <text evidence="2">The sequence shown here is derived from an EMBL/GenBank/DDBJ whole genome shotgun (WGS) entry which is preliminary data.</text>
</comment>
<dbReference type="NCBIfam" id="TIGR02532">
    <property type="entry name" value="IV_pilin_GFxxxE"/>
    <property type="match status" value="1"/>
</dbReference>
<evidence type="ECO:0000256" key="1">
    <source>
        <dbReference type="SAM" id="Phobius"/>
    </source>
</evidence>
<sequence length="216" mass="24004">MFQVSGFKNKGFTLIEVIVSMAVFLLVAGMAVSIFISIVTQQRRILSEQQLINQISYVLEYMSKALRMAAIDENGDCVQNDFGDKYEGGTYVLTRQNIGSGLYRGIRFKDASAGGICHEFFLHLVDGKNILKEIKSSDGLIDPNISHAVALTSGKIQINSIEFRINGESGLNYYVLEQDSTQPRITIFMEVQIPGLPEQTAKKIQTTVSQRNLNAQ</sequence>
<dbReference type="InterPro" id="IPR045584">
    <property type="entry name" value="Pilin-like"/>
</dbReference>
<dbReference type="SUPFAM" id="SSF54523">
    <property type="entry name" value="Pili subunits"/>
    <property type="match status" value="1"/>
</dbReference>
<gene>
    <name evidence="2" type="ORF">A2812_02410</name>
</gene>
<reference evidence="2 3" key="1">
    <citation type="journal article" date="2016" name="Nat. Commun.">
        <title>Thousands of microbial genomes shed light on interconnected biogeochemical processes in an aquifer system.</title>
        <authorList>
            <person name="Anantharaman K."/>
            <person name="Brown C.T."/>
            <person name="Hug L.A."/>
            <person name="Sharon I."/>
            <person name="Castelle C.J."/>
            <person name="Probst A.J."/>
            <person name="Thomas B.C."/>
            <person name="Singh A."/>
            <person name="Wilkins M.J."/>
            <person name="Karaoz U."/>
            <person name="Brodie E.L."/>
            <person name="Williams K.H."/>
            <person name="Hubbard S.S."/>
            <person name="Banfield J.F."/>
        </authorList>
    </citation>
    <scope>NUCLEOTIDE SEQUENCE [LARGE SCALE GENOMIC DNA]</scope>
</reference>